<organism evidence="2 3">
    <name type="scientific">Hephaestia caeni</name>
    <dbReference type="NCBI Taxonomy" id="645617"/>
    <lineage>
        <taxon>Bacteria</taxon>
        <taxon>Pseudomonadati</taxon>
        <taxon>Pseudomonadota</taxon>
        <taxon>Alphaproteobacteria</taxon>
        <taxon>Sphingomonadales</taxon>
        <taxon>Sphingomonadaceae</taxon>
        <taxon>Hephaestia</taxon>
    </lineage>
</organism>
<proteinExistence type="inferred from homology"/>
<reference evidence="2 3" key="1">
    <citation type="submission" date="2018-08" db="EMBL/GenBank/DDBJ databases">
        <title>Genomic Encyclopedia of Type Strains, Phase IV (KMG-IV): sequencing the most valuable type-strain genomes for metagenomic binning, comparative biology and taxonomic classification.</title>
        <authorList>
            <person name="Goeker M."/>
        </authorList>
    </citation>
    <scope>NUCLEOTIDE SEQUENCE [LARGE SCALE GENOMIC DNA]</scope>
    <source>
        <strain evidence="2 3">DSM 25527</strain>
    </source>
</reference>
<accession>A0A397PAV5</accession>
<dbReference type="EMBL" id="QXDC01000002">
    <property type="protein sequence ID" value="RIA46706.1"/>
    <property type="molecule type" value="Genomic_DNA"/>
</dbReference>
<dbReference type="InterPro" id="IPR003793">
    <property type="entry name" value="UPF0166"/>
</dbReference>
<dbReference type="PANTHER" id="PTHR35983:SF1">
    <property type="entry name" value="UPF0166 PROTEIN TM_0021"/>
    <property type="match status" value="1"/>
</dbReference>
<evidence type="ECO:0000256" key="1">
    <source>
        <dbReference type="ARBA" id="ARBA00010554"/>
    </source>
</evidence>
<keyword evidence="3" id="KW-1185">Reference proteome</keyword>
<evidence type="ECO:0000313" key="3">
    <source>
        <dbReference type="Proteomes" id="UP000266568"/>
    </source>
</evidence>
<name>A0A397PAV5_9SPHN</name>
<gene>
    <name evidence="2" type="ORF">DFR49_1258</name>
</gene>
<dbReference type="AlphaFoldDB" id="A0A397PAV5"/>
<sequence>MELPRDSYMMRIFTEERARGPHHRALFEDIVRKARDDGIAGASVLRGVMGFGSSSTIHNANILDLSSNLPLVIEIVDTEEKLRAFFHSIEDFNDIGLVTMEKVEVLHYG</sequence>
<dbReference type="InterPro" id="IPR015867">
    <property type="entry name" value="N-reg_PII/ATP_PRibTrfase_C"/>
</dbReference>
<comment type="caution">
    <text evidence="2">The sequence shown here is derived from an EMBL/GenBank/DDBJ whole genome shotgun (WGS) entry which is preliminary data.</text>
</comment>
<dbReference type="SUPFAM" id="SSF54913">
    <property type="entry name" value="GlnB-like"/>
    <property type="match status" value="1"/>
</dbReference>
<dbReference type="OrthoDB" id="9795599at2"/>
<dbReference type="InterPro" id="IPR011322">
    <property type="entry name" value="N-reg_PII-like_a/b"/>
</dbReference>
<dbReference type="Pfam" id="PF02641">
    <property type="entry name" value="DUF190"/>
    <property type="match status" value="1"/>
</dbReference>
<evidence type="ECO:0000313" key="2">
    <source>
        <dbReference type="EMBL" id="RIA46706.1"/>
    </source>
</evidence>
<protein>
    <submittedName>
        <fullName evidence="2">Uncharacterized protein</fullName>
    </submittedName>
</protein>
<comment type="similarity">
    <text evidence="1">Belongs to the UPF0166 family.</text>
</comment>
<dbReference type="PANTHER" id="PTHR35983">
    <property type="entry name" value="UPF0166 PROTEIN TM_0021"/>
    <property type="match status" value="1"/>
</dbReference>
<dbReference type="Gene3D" id="3.30.70.120">
    <property type="match status" value="1"/>
</dbReference>
<dbReference type="Proteomes" id="UP000266568">
    <property type="component" value="Unassembled WGS sequence"/>
</dbReference>